<comment type="caution">
    <text evidence="13">The sequence shown here is derived from an EMBL/GenBank/DDBJ whole genome shotgun (WGS) entry which is preliminary data.</text>
</comment>
<dbReference type="PANTHER" id="PTHR23328:SF0">
    <property type="entry name" value="RING-TYPE DOMAIN-CONTAINING PROTEIN"/>
    <property type="match status" value="1"/>
</dbReference>
<dbReference type="GO" id="GO:0035861">
    <property type="term" value="C:site of double-strand break"/>
    <property type="evidence" value="ECO:0007669"/>
    <property type="project" value="TreeGrafter"/>
</dbReference>
<keyword evidence="7 11" id="KW-0863">Zinc-finger</keyword>
<organism evidence="13 14">
    <name type="scientific">Diversispora epigaea</name>
    <dbReference type="NCBI Taxonomy" id="1348612"/>
    <lineage>
        <taxon>Eukaryota</taxon>
        <taxon>Fungi</taxon>
        <taxon>Fungi incertae sedis</taxon>
        <taxon>Mucoromycota</taxon>
        <taxon>Glomeromycotina</taxon>
        <taxon>Glomeromycetes</taxon>
        <taxon>Diversisporales</taxon>
        <taxon>Diversisporaceae</taxon>
        <taxon>Diversispora</taxon>
    </lineage>
</organism>
<keyword evidence="5" id="KW-0479">Metal-binding</keyword>
<dbReference type="OrthoDB" id="264917at2759"/>
<reference evidence="13 14" key="1">
    <citation type="submission" date="2018-08" db="EMBL/GenBank/DDBJ databases">
        <title>Genome and evolution of the arbuscular mycorrhizal fungus Diversispora epigaea (formerly Glomus versiforme) and its bacterial endosymbionts.</title>
        <authorList>
            <person name="Sun X."/>
            <person name="Fei Z."/>
            <person name="Harrison M."/>
        </authorList>
    </citation>
    <scope>NUCLEOTIDE SEQUENCE [LARGE SCALE GENOMIC DNA]</scope>
    <source>
        <strain evidence="13 14">IT104</strain>
    </source>
</reference>
<keyword evidence="9" id="KW-0862">Zinc</keyword>
<dbReference type="GO" id="GO:0005634">
    <property type="term" value="C:nucleus"/>
    <property type="evidence" value="ECO:0007669"/>
    <property type="project" value="UniProtKB-SubCell"/>
</dbReference>
<keyword evidence="10" id="KW-0539">Nucleus</keyword>
<dbReference type="EC" id="2.3.2.27" evidence="3"/>
<dbReference type="Pfam" id="PF13923">
    <property type="entry name" value="zf-C3HC4_2"/>
    <property type="match status" value="1"/>
</dbReference>
<dbReference type="InterPro" id="IPR001841">
    <property type="entry name" value="Znf_RING"/>
</dbReference>
<evidence type="ECO:0000256" key="3">
    <source>
        <dbReference type="ARBA" id="ARBA00012483"/>
    </source>
</evidence>
<comment type="catalytic activity">
    <reaction evidence="1">
        <text>S-ubiquitinyl-[E2 ubiquitin-conjugating enzyme]-L-cysteine + [acceptor protein]-L-lysine = [E2 ubiquitin-conjugating enzyme]-L-cysteine + N(6)-ubiquitinyl-[acceptor protein]-L-lysine.</text>
        <dbReference type="EC" id="2.3.2.27"/>
    </reaction>
</comment>
<evidence type="ECO:0000256" key="5">
    <source>
        <dbReference type="ARBA" id="ARBA00022723"/>
    </source>
</evidence>
<evidence type="ECO:0000256" key="7">
    <source>
        <dbReference type="ARBA" id="ARBA00022771"/>
    </source>
</evidence>
<dbReference type="InterPro" id="IPR051657">
    <property type="entry name" value="RNF168/RNF169_E3_ubiq-ligase"/>
</dbReference>
<dbReference type="GO" id="GO:0061630">
    <property type="term" value="F:ubiquitin protein ligase activity"/>
    <property type="evidence" value="ECO:0007669"/>
    <property type="project" value="UniProtKB-EC"/>
</dbReference>
<evidence type="ECO:0000313" key="13">
    <source>
        <dbReference type="EMBL" id="RHZ88854.1"/>
    </source>
</evidence>
<dbReference type="PROSITE" id="PS50089">
    <property type="entry name" value="ZF_RING_2"/>
    <property type="match status" value="1"/>
</dbReference>
<dbReference type="InterPro" id="IPR032675">
    <property type="entry name" value="LRR_dom_sf"/>
</dbReference>
<comment type="subcellular location">
    <subcellularLocation>
        <location evidence="2">Nucleus</location>
    </subcellularLocation>
</comment>
<accession>A0A397JUF8</accession>
<evidence type="ECO:0000256" key="4">
    <source>
        <dbReference type="ARBA" id="ARBA00022679"/>
    </source>
</evidence>
<protein>
    <recommendedName>
        <fullName evidence="3">RING-type E3 ubiquitin transferase</fullName>
        <ecNumber evidence="3">2.3.2.27</ecNumber>
    </recommendedName>
</protein>
<keyword evidence="14" id="KW-1185">Reference proteome</keyword>
<dbReference type="STRING" id="1348612.A0A397JUF8"/>
<evidence type="ECO:0000256" key="2">
    <source>
        <dbReference type="ARBA" id="ARBA00004123"/>
    </source>
</evidence>
<proteinExistence type="predicted"/>
<keyword evidence="4" id="KW-0808">Transferase</keyword>
<dbReference type="Gene3D" id="3.30.40.10">
    <property type="entry name" value="Zinc/RING finger domain, C3HC4 (zinc finger)"/>
    <property type="match status" value="1"/>
</dbReference>
<dbReference type="Proteomes" id="UP000266861">
    <property type="component" value="Unassembled WGS sequence"/>
</dbReference>
<name>A0A397JUF8_9GLOM</name>
<dbReference type="GO" id="GO:0008270">
    <property type="term" value="F:zinc ion binding"/>
    <property type="evidence" value="ECO:0007669"/>
    <property type="project" value="UniProtKB-KW"/>
</dbReference>
<keyword evidence="8" id="KW-0833">Ubl conjugation pathway</keyword>
<dbReference type="InterPro" id="IPR013083">
    <property type="entry name" value="Znf_RING/FYVE/PHD"/>
</dbReference>
<dbReference type="PANTHER" id="PTHR23328">
    <property type="entry name" value="RING-TYPE DOMAIN-CONTAINING PROTEIN"/>
    <property type="match status" value="1"/>
</dbReference>
<keyword evidence="6" id="KW-0227">DNA damage</keyword>
<dbReference type="AlphaFoldDB" id="A0A397JUF8"/>
<dbReference type="GO" id="GO:0031491">
    <property type="term" value="F:nucleosome binding"/>
    <property type="evidence" value="ECO:0007669"/>
    <property type="project" value="TreeGrafter"/>
</dbReference>
<feature type="domain" description="RING-type" evidence="12">
    <location>
        <begin position="385"/>
        <end position="421"/>
    </location>
</feature>
<evidence type="ECO:0000256" key="11">
    <source>
        <dbReference type="PROSITE-ProRule" id="PRU00175"/>
    </source>
</evidence>
<evidence type="ECO:0000256" key="9">
    <source>
        <dbReference type="ARBA" id="ARBA00022833"/>
    </source>
</evidence>
<evidence type="ECO:0000313" key="14">
    <source>
        <dbReference type="Proteomes" id="UP000266861"/>
    </source>
</evidence>
<dbReference type="InterPro" id="IPR017907">
    <property type="entry name" value="Znf_RING_CS"/>
</dbReference>
<dbReference type="SUPFAM" id="SSF52047">
    <property type="entry name" value="RNI-like"/>
    <property type="match status" value="1"/>
</dbReference>
<evidence type="ECO:0000256" key="8">
    <source>
        <dbReference type="ARBA" id="ARBA00022786"/>
    </source>
</evidence>
<sequence length="443" mass="52042">MVELPQIILNKILLYLSRGHARLPDLYSCLLVNKNWSNEAVRLLWSKPFYYTNHTSLSKIIDVYLDCLDENDREELIEVYKFPLNIDFRKPYYPYASYHRHIYYRTLISLVDRWCGTHSPSGSKNPWFYVLMKKLIKLFEKKSEILERKLQRTLYLIETDQGVGFGPPRNVYLIQKETMEYISDIDRIWFGLYTETNAFLQELGKRYTNVEHFGVFMQTVGSQASHSTAVAEFINRQNKLQSFQSIYLSPTSNVINSLESQANSLRCLDFICSNFFGCDPLERLTKCKNLEILRFRYCCGFTAEIGEHLFTATFPKIKDVTVLKTDCPELVKWAKLLMKKIYPDFLYKEEDTEVDYFGAFNSDPEDETLFDLNHVKGLMLYELICLICLKLCIQPVTTSCGHTFCNECLTNYMTKNEVCPLILCRNNLQRNRNAYFYRHPVDS</sequence>
<dbReference type="EMBL" id="PQFF01000019">
    <property type="protein sequence ID" value="RHZ88854.1"/>
    <property type="molecule type" value="Genomic_DNA"/>
</dbReference>
<dbReference type="SUPFAM" id="SSF57850">
    <property type="entry name" value="RING/U-box"/>
    <property type="match status" value="1"/>
</dbReference>
<evidence type="ECO:0000256" key="6">
    <source>
        <dbReference type="ARBA" id="ARBA00022763"/>
    </source>
</evidence>
<evidence type="ECO:0000256" key="1">
    <source>
        <dbReference type="ARBA" id="ARBA00000900"/>
    </source>
</evidence>
<evidence type="ECO:0000259" key="12">
    <source>
        <dbReference type="PROSITE" id="PS50089"/>
    </source>
</evidence>
<evidence type="ECO:0000256" key="10">
    <source>
        <dbReference type="ARBA" id="ARBA00023242"/>
    </source>
</evidence>
<gene>
    <name evidence="13" type="ORF">Glove_21g262</name>
</gene>
<dbReference type="PROSITE" id="PS00518">
    <property type="entry name" value="ZF_RING_1"/>
    <property type="match status" value="1"/>
</dbReference>
<dbReference type="GO" id="GO:0006302">
    <property type="term" value="P:double-strand break repair"/>
    <property type="evidence" value="ECO:0007669"/>
    <property type="project" value="TreeGrafter"/>
</dbReference>
<dbReference type="SMART" id="SM00184">
    <property type="entry name" value="RING"/>
    <property type="match status" value="1"/>
</dbReference>
<dbReference type="Gene3D" id="3.80.10.10">
    <property type="entry name" value="Ribonuclease Inhibitor"/>
    <property type="match status" value="1"/>
</dbReference>